<accession>A0A975JGC0</accession>
<organism evidence="2 3">
    <name type="scientific">Sulfitobacter albidus</name>
    <dbReference type="NCBI Taxonomy" id="2829501"/>
    <lineage>
        <taxon>Bacteria</taxon>
        <taxon>Pseudomonadati</taxon>
        <taxon>Pseudomonadota</taxon>
        <taxon>Alphaproteobacteria</taxon>
        <taxon>Rhodobacterales</taxon>
        <taxon>Roseobacteraceae</taxon>
        <taxon>Sulfitobacter</taxon>
    </lineage>
</organism>
<evidence type="ECO:0000313" key="2">
    <source>
        <dbReference type="EMBL" id="QUJ77681.1"/>
    </source>
</evidence>
<sequence length="51" mass="5349">MRSLVFLGAICAGPAMAATIDCTFTVECIESECAETAFSLSVEDFDPDGGR</sequence>
<keyword evidence="3" id="KW-1185">Reference proteome</keyword>
<feature type="chain" id="PRO_5036787515" evidence="1">
    <location>
        <begin position="18"/>
        <end position="51"/>
    </location>
</feature>
<protein>
    <submittedName>
        <fullName evidence="2">Uncharacterized protein</fullName>
    </submittedName>
</protein>
<dbReference type="RefSeq" id="WP_212705874.1">
    <property type="nucleotide sequence ID" value="NZ_CP073581.1"/>
</dbReference>
<reference evidence="2" key="1">
    <citation type="submission" date="2021-04" db="EMBL/GenBank/DDBJ databases">
        <title>Complete genome sequence for Sulfitobacter sp. strain JK7-1.</title>
        <authorList>
            <person name="Park S.-J."/>
        </authorList>
    </citation>
    <scope>NUCLEOTIDE SEQUENCE</scope>
    <source>
        <strain evidence="2">JK7-1</strain>
    </source>
</reference>
<evidence type="ECO:0000256" key="1">
    <source>
        <dbReference type="SAM" id="SignalP"/>
    </source>
</evidence>
<gene>
    <name evidence="2" type="ORF">KDD17_06905</name>
</gene>
<dbReference type="KEGG" id="sual:KDD17_06905"/>
<evidence type="ECO:0000313" key="3">
    <source>
        <dbReference type="Proteomes" id="UP000683291"/>
    </source>
</evidence>
<feature type="signal peptide" evidence="1">
    <location>
        <begin position="1"/>
        <end position="17"/>
    </location>
</feature>
<keyword evidence="1" id="KW-0732">Signal</keyword>
<proteinExistence type="predicted"/>
<dbReference type="EMBL" id="CP073581">
    <property type="protein sequence ID" value="QUJ77681.1"/>
    <property type="molecule type" value="Genomic_DNA"/>
</dbReference>
<dbReference type="AlphaFoldDB" id="A0A975JGC0"/>
<dbReference type="Proteomes" id="UP000683291">
    <property type="component" value="Chromosome 1"/>
</dbReference>
<name>A0A975JGC0_9RHOB</name>